<comment type="similarity">
    <text evidence="4">Belongs to the flavoredoxin family.</text>
</comment>
<evidence type="ECO:0000313" key="7">
    <source>
        <dbReference type="Proteomes" id="UP000469421"/>
    </source>
</evidence>
<dbReference type="PANTHER" id="PTHR33798:SF5">
    <property type="entry name" value="FLAVIN REDUCTASE LIKE DOMAIN-CONTAINING PROTEIN"/>
    <property type="match status" value="1"/>
</dbReference>
<proteinExistence type="inferred from homology"/>
<evidence type="ECO:0000256" key="1">
    <source>
        <dbReference type="ARBA" id="ARBA00001917"/>
    </source>
</evidence>
<dbReference type="Proteomes" id="UP000469421">
    <property type="component" value="Unassembled WGS sequence"/>
</dbReference>
<dbReference type="PANTHER" id="PTHR33798">
    <property type="entry name" value="FLAVOPROTEIN OXYGENASE"/>
    <property type="match status" value="1"/>
</dbReference>
<evidence type="ECO:0000256" key="4">
    <source>
        <dbReference type="ARBA" id="ARBA00038054"/>
    </source>
</evidence>
<sequence length="211" mass="23055">MHFNTQSLDALPKTTRVNLINSLTGFKSANLIGTRSNNGQENLSIVGSCFHLGADPALMGMIIRPHSVDRHSLEYLQETGYFTLNHVHEGIIGAAHQTSARYPREVSEFGATGLTPLYSHDFPAPFVAESRIRLGMKVIETQDLAVNGTVLVIAAIEHVLLAQGLMASDGYVDVEEAGTVALSGLDSYHLTRRVGRWRYAKPDLTPQKISD</sequence>
<dbReference type="AlphaFoldDB" id="A0A6N7LP51"/>
<dbReference type="GO" id="GO:0010181">
    <property type="term" value="F:FMN binding"/>
    <property type="evidence" value="ECO:0007669"/>
    <property type="project" value="InterPro"/>
</dbReference>
<dbReference type="Gene3D" id="2.30.110.10">
    <property type="entry name" value="Electron Transport, Fmn-binding Protein, Chain A"/>
    <property type="match status" value="1"/>
</dbReference>
<comment type="cofactor">
    <cofactor evidence="1">
        <name>FMN</name>
        <dbReference type="ChEBI" id="CHEBI:58210"/>
    </cofactor>
</comment>
<evidence type="ECO:0000256" key="2">
    <source>
        <dbReference type="ARBA" id="ARBA00022630"/>
    </source>
</evidence>
<evidence type="ECO:0000259" key="5">
    <source>
        <dbReference type="Pfam" id="PF01613"/>
    </source>
</evidence>
<dbReference type="EMBL" id="WIRE01000001">
    <property type="protein sequence ID" value="MQX51908.1"/>
    <property type="molecule type" value="Genomic_DNA"/>
</dbReference>
<name>A0A6N7LP51_9GAMM</name>
<dbReference type="GO" id="GO:0016646">
    <property type="term" value="F:oxidoreductase activity, acting on the CH-NH group of donors, NAD or NADP as acceptor"/>
    <property type="evidence" value="ECO:0007669"/>
    <property type="project" value="UniProtKB-ARBA"/>
</dbReference>
<comment type="caution">
    <text evidence="6">The sequence shown here is derived from an EMBL/GenBank/DDBJ whole genome shotgun (WGS) entry which is preliminary data.</text>
</comment>
<dbReference type="Pfam" id="PF01613">
    <property type="entry name" value="Flavin_Reduct"/>
    <property type="match status" value="1"/>
</dbReference>
<keyword evidence="2" id="KW-0285">Flavoprotein</keyword>
<accession>A0A6N7LP51</accession>
<keyword evidence="7" id="KW-1185">Reference proteome</keyword>
<dbReference type="InterPro" id="IPR002563">
    <property type="entry name" value="Flavin_Rdtase-like_dom"/>
</dbReference>
<evidence type="ECO:0000313" key="6">
    <source>
        <dbReference type="EMBL" id="MQX51908.1"/>
    </source>
</evidence>
<protein>
    <submittedName>
        <fullName evidence="6">Flavin oxidoreductase</fullName>
    </submittedName>
</protein>
<dbReference type="InterPro" id="IPR012349">
    <property type="entry name" value="Split_barrel_FMN-bd"/>
</dbReference>
<gene>
    <name evidence="6" type="ORF">GFN93_01520</name>
</gene>
<keyword evidence="3" id="KW-0288">FMN</keyword>
<feature type="domain" description="Flavin reductase like" evidence="5">
    <location>
        <begin position="31"/>
        <end position="164"/>
    </location>
</feature>
<reference evidence="6 7" key="1">
    <citation type="submission" date="2019-10" db="EMBL/GenBank/DDBJ databases">
        <title>Alcanivorax sp.PA15-N-34 draft genome sequence.</title>
        <authorList>
            <person name="Liao X."/>
            <person name="Shao Z."/>
        </authorList>
    </citation>
    <scope>NUCLEOTIDE SEQUENCE [LARGE SCALE GENOMIC DNA]</scope>
    <source>
        <strain evidence="6 7">PA15-N-34</strain>
    </source>
</reference>
<dbReference type="SUPFAM" id="SSF50475">
    <property type="entry name" value="FMN-binding split barrel"/>
    <property type="match status" value="1"/>
</dbReference>
<evidence type="ECO:0000256" key="3">
    <source>
        <dbReference type="ARBA" id="ARBA00022643"/>
    </source>
</evidence>
<organism evidence="6 7">
    <name type="scientific">Alcanivorax sediminis</name>
    <dbReference type="NCBI Taxonomy" id="2663008"/>
    <lineage>
        <taxon>Bacteria</taxon>
        <taxon>Pseudomonadati</taxon>
        <taxon>Pseudomonadota</taxon>
        <taxon>Gammaproteobacteria</taxon>
        <taxon>Oceanospirillales</taxon>
        <taxon>Alcanivoracaceae</taxon>
        <taxon>Alcanivorax</taxon>
    </lineage>
</organism>